<feature type="compositionally biased region" description="Basic and acidic residues" evidence="2">
    <location>
        <begin position="363"/>
        <end position="374"/>
    </location>
</feature>
<keyword evidence="4" id="KW-1185">Reference proteome</keyword>
<dbReference type="InterPro" id="IPR000048">
    <property type="entry name" value="IQ_motif_EF-hand-BS"/>
</dbReference>
<comment type="caution">
    <text evidence="3">The sequence shown here is derived from an EMBL/GenBank/DDBJ whole genome shotgun (WGS) entry which is preliminary data.</text>
</comment>
<dbReference type="PROSITE" id="PS50096">
    <property type="entry name" value="IQ"/>
    <property type="match status" value="5"/>
</dbReference>
<evidence type="ECO:0000313" key="4">
    <source>
        <dbReference type="Proteomes" id="UP001054902"/>
    </source>
</evidence>
<feature type="coiled-coil region" evidence="1">
    <location>
        <begin position="59"/>
        <end position="93"/>
    </location>
</feature>
<reference evidence="3 4" key="1">
    <citation type="journal article" date="2021" name="Sci. Rep.">
        <title>The genome of the diatom Chaetoceros tenuissimus carries an ancient integrated fragment of an extant virus.</title>
        <authorList>
            <person name="Hongo Y."/>
            <person name="Kimura K."/>
            <person name="Takaki Y."/>
            <person name="Yoshida Y."/>
            <person name="Baba S."/>
            <person name="Kobayashi G."/>
            <person name="Nagasaki K."/>
            <person name="Hano T."/>
            <person name="Tomaru Y."/>
        </authorList>
    </citation>
    <scope>NUCLEOTIDE SEQUENCE [LARGE SCALE GENOMIC DNA]</scope>
    <source>
        <strain evidence="3 4">NIES-3715</strain>
    </source>
</reference>
<dbReference type="Gene3D" id="1.20.5.190">
    <property type="match status" value="1"/>
</dbReference>
<protein>
    <submittedName>
        <fullName evidence="3">Uncharacterized protein</fullName>
    </submittedName>
</protein>
<dbReference type="Proteomes" id="UP001054902">
    <property type="component" value="Unassembled WGS sequence"/>
</dbReference>
<evidence type="ECO:0000256" key="2">
    <source>
        <dbReference type="SAM" id="MobiDB-lite"/>
    </source>
</evidence>
<name>A0AAD3D5G7_9STRA</name>
<dbReference type="Pfam" id="PF00612">
    <property type="entry name" value="IQ"/>
    <property type="match status" value="2"/>
</dbReference>
<dbReference type="EMBL" id="BLLK01000060">
    <property type="protein sequence ID" value="GFH58093.1"/>
    <property type="molecule type" value="Genomic_DNA"/>
</dbReference>
<organism evidence="3 4">
    <name type="scientific">Chaetoceros tenuissimus</name>
    <dbReference type="NCBI Taxonomy" id="426638"/>
    <lineage>
        <taxon>Eukaryota</taxon>
        <taxon>Sar</taxon>
        <taxon>Stramenopiles</taxon>
        <taxon>Ochrophyta</taxon>
        <taxon>Bacillariophyta</taxon>
        <taxon>Coscinodiscophyceae</taxon>
        <taxon>Chaetocerotophycidae</taxon>
        <taxon>Chaetocerotales</taxon>
        <taxon>Chaetocerotaceae</taxon>
        <taxon>Chaetoceros</taxon>
    </lineage>
</organism>
<dbReference type="SMART" id="SM00015">
    <property type="entry name" value="IQ"/>
    <property type="match status" value="4"/>
</dbReference>
<evidence type="ECO:0000313" key="3">
    <source>
        <dbReference type="EMBL" id="GFH58093.1"/>
    </source>
</evidence>
<feature type="compositionally biased region" description="Polar residues" evidence="2">
    <location>
        <begin position="307"/>
        <end position="320"/>
    </location>
</feature>
<feature type="region of interest" description="Disordered" evidence="2">
    <location>
        <begin position="301"/>
        <end position="403"/>
    </location>
</feature>
<feature type="region of interest" description="Disordered" evidence="2">
    <location>
        <begin position="419"/>
        <end position="442"/>
    </location>
</feature>
<accession>A0AAD3D5G7</accession>
<keyword evidence="1" id="KW-0175">Coiled coil</keyword>
<proteinExistence type="predicted"/>
<evidence type="ECO:0000256" key="1">
    <source>
        <dbReference type="SAM" id="Coils"/>
    </source>
</evidence>
<feature type="compositionally biased region" description="Basic residues" evidence="2">
    <location>
        <begin position="377"/>
        <end position="391"/>
    </location>
</feature>
<feature type="compositionally biased region" description="Basic and acidic residues" evidence="2">
    <location>
        <begin position="323"/>
        <end position="356"/>
    </location>
</feature>
<dbReference type="AlphaFoldDB" id="A0AAD3D5G7"/>
<gene>
    <name evidence="3" type="ORF">CTEN210_14569</name>
</gene>
<sequence>MSNNGNNTDYDPFSFIAQAKKINNDLGRHVRKCGFSNNLSGRFYTNGSLQSHQARARRITQMQTKRKLLERSIKMEEKKIEFLEDELRKRIDERRKDEAMNLLLNESAITIQQFVRIHQAKERANIMRVENEIKEYLAVFLQSRYRGNRDRISFENKKRWRLLHELKTLSAIRIQCKQREIIARECLKKKRKEEQLKRTRLAVVIQSFARGYLARRFALSKRRFNASICIQCCFRCFVARRKLKVLIKKKAKPMRVPLHERRYSTYSVSNDDASAGSKLQTVIRRRKSSLMSLQAFHTLAEKDKTHQSTQKVHHTSSQQPKIPKQDSGKHLKSRNDKDAIRDGDSKSTAVKSDRQESNQQTDVQDKEKLEKETQIKQARHRAALRAQRNKQKSQDEESKKQDLRMARKIELTKLEDKRRAAIAQSKRGISSKKTNDQLKVLKDKKHSINKIDRHPKSALKSCDTRENSTVDGFHITVPVFVAEILSVEWEQYTFDDYIEENENDLQVEIA</sequence>
<feature type="compositionally biased region" description="Basic and acidic residues" evidence="2">
    <location>
        <begin position="392"/>
        <end position="403"/>
    </location>
</feature>